<dbReference type="InterPro" id="IPR003663">
    <property type="entry name" value="Sugar/inositol_transpt"/>
</dbReference>
<evidence type="ECO:0000259" key="9">
    <source>
        <dbReference type="PROSITE" id="PS50850"/>
    </source>
</evidence>
<feature type="transmembrane region" description="Helical" evidence="8">
    <location>
        <begin position="410"/>
        <end position="432"/>
    </location>
</feature>
<dbReference type="NCBIfam" id="TIGR00879">
    <property type="entry name" value="SP"/>
    <property type="match status" value="1"/>
</dbReference>
<dbReference type="PANTHER" id="PTHR48022:SF2">
    <property type="entry name" value="PLASTIDIC GLUCOSE TRANSPORTER 4"/>
    <property type="match status" value="1"/>
</dbReference>
<dbReference type="InterPro" id="IPR036259">
    <property type="entry name" value="MFS_trans_sf"/>
</dbReference>
<dbReference type="Proteomes" id="UP000076874">
    <property type="component" value="Unassembled WGS sequence"/>
</dbReference>
<dbReference type="FunFam" id="1.20.1250.20:FF:000078">
    <property type="entry name" value="MFS maltose transporter, putative"/>
    <property type="match status" value="1"/>
</dbReference>
<keyword evidence="11" id="KW-1185">Reference proteome</keyword>
<dbReference type="GO" id="GO:0016020">
    <property type="term" value="C:membrane"/>
    <property type="evidence" value="ECO:0007669"/>
    <property type="project" value="UniProtKB-SubCell"/>
</dbReference>
<name>A0A167Q890_9HYPO</name>
<dbReference type="OrthoDB" id="6612291at2759"/>
<comment type="caution">
    <text evidence="10">The sequence shown here is derived from an EMBL/GenBank/DDBJ whole genome shotgun (WGS) entry which is preliminary data.</text>
</comment>
<dbReference type="InterPro" id="IPR005829">
    <property type="entry name" value="Sugar_transporter_CS"/>
</dbReference>
<dbReference type="InterPro" id="IPR020846">
    <property type="entry name" value="MFS_dom"/>
</dbReference>
<evidence type="ECO:0000313" key="11">
    <source>
        <dbReference type="Proteomes" id="UP000076874"/>
    </source>
</evidence>
<evidence type="ECO:0000256" key="7">
    <source>
        <dbReference type="RuleBase" id="RU003346"/>
    </source>
</evidence>
<feature type="domain" description="Major facilitator superfamily (MFS) profile" evidence="9">
    <location>
        <begin position="20"/>
        <end position="466"/>
    </location>
</feature>
<proteinExistence type="inferred from homology"/>
<dbReference type="PROSITE" id="PS00216">
    <property type="entry name" value="SUGAR_TRANSPORT_1"/>
    <property type="match status" value="1"/>
</dbReference>
<evidence type="ECO:0000313" key="10">
    <source>
        <dbReference type="EMBL" id="OAA57395.1"/>
    </source>
</evidence>
<organism evidence="10 11">
    <name type="scientific">Niveomyces insectorum RCEF 264</name>
    <dbReference type="NCBI Taxonomy" id="1081102"/>
    <lineage>
        <taxon>Eukaryota</taxon>
        <taxon>Fungi</taxon>
        <taxon>Dikarya</taxon>
        <taxon>Ascomycota</taxon>
        <taxon>Pezizomycotina</taxon>
        <taxon>Sordariomycetes</taxon>
        <taxon>Hypocreomycetidae</taxon>
        <taxon>Hypocreales</taxon>
        <taxon>Cordycipitaceae</taxon>
        <taxon>Niveomyces</taxon>
    </lineage>
</organism>
<feature type="transmembrane region" description="Helical" evidence="8">
    <location>
        <begin position="157"/>
        <end position="176"/>
    </location>
</feature>
<comment type="subcellular location">
    <subcellularLocation>
        <location evidence="1">Membrane</location>
        <topology evidence="1">Multi-pass membrane protein</topology>
    </subcellularLocation>
</comment>
<feature type="transmembrane region" description="Helical" evidence="8">
    <location>
        <begin position="341"/>
        <end position="364"/>
    </location>
</feature>
<dbReference type="STRING" id="1081102.A0A167Q890"/>
<dbReference type="Gene3D" id="1.20.1250.20">
    <property type="entry name" value="MFS general substrate transporter like domains"/>
    <property type="match status" value="1"/>
</dbReference>
<keyword evidence="3 7" id="KW-0813">Transport</keyword>
<dbReference type="PANTHER" id="PTHR48022">
    <property type="entry name" value="PLASTIDIC GLUCOSE TRANSPORTER 4"/>
    <property type="match status" value="1"/>
</dbReference>
<feature type="transmembrane region" description="Helical" evidence="8">
    <location>
        <begin position="188"/>
        <end position="209"/>
    </location>
</feature>
<evidence type="ECO:0000256" key="6">
    <source>
        <dbReference type="ARBA" id="ARBA00023136"/>
    </source>
</evidence>
<evidence type="ECO:0000256" key="5">
    <source>
        <dbReference type="ARBA" id="ARBA00022989"/>
    </source>
</evidence>
<keyword evidence="4 8" id="KW-0812">Transmembrane</keyword>
<dbReference type="InterPro" id="IPR005828">
    <property type="entry name" value="MFS_sugar_transport-like"/>
</dbReference>
<dbReference type="AlphaFoldDB" id="A0A167Q890"/>
<dbReference type="Pfam" id="PF00083">
    <property type="entry name" value="Sugar_tr"/>
    <property type="match status" value="1"/>
</dbReference>
<dbReference type="EMBL" id="AZHD01000014">
    <property type="protein sequence ID" value="OAA57395.1"/>
    <property type="molecule type" value="Genomic_DNA"/>
</dbReference>
<accession>A0A167Q890</accession>
<feature type="transmembrane region" description="Helical" evidence="8">
    <location>
        <begin position="67"/>
        <end position="89"/>
    </location>
</feature>
<feature type="transmembrane region" description="Helical" evidence="8">
    <location>
        <begin position="101"/>
        <end position="121"/>
    </location>
</feature>
<sequence>MATTAKSPFLQHVTVRLLRVYIFASVGAMNFGYDNNWWSGIINSQSFIDAYGKDNGPGQPRTLPSSWLSVASGTPLAGWIIGCALASLLTSRFGRRKTIMVICVIALVGMVIQCAAHNYWALMVGRIVNALSMGIEANCIPMYMAELAPAAIRGALVNFYQSWLYVGAVIACATVYGSTKNLAGEWVYMTPIVVQLSPPLLLLGAVWFIPESPRWLLQKGRHDEAHKALAYMRHGVSTNEEVAFELGLVERAMLDEAEAHRATGYLDCLRGSNAHRTLVAVGVQCLQQAQGNSFTTTYLVIFLRQIGFGNAQLIATANSCCALGGTVLAFYLSDRIGRRPMLMGGSFFMAALMWIVSGLASWTPGGVQGSSAQGCVAALLIYAAFAAACWGSVMWTVTAEVATSQLRERTISLATICGFIVSLLITYVNPFVQEEPGNLGSRVGMVYASVSILSIFFVYFLVPEMKGRSLEELDEMFHSKVPAWRSRKFVSTGIGAQITNIEGVKVADVYEKTVEKGEAIEEKK</sequence>
<feature type="transmembrane region" description="Helical" evidence="8">
    <location>
        <begin position="376"/>
        <end position="398"/>
    </location>
</feature>
<dbReference type="GO" id="GO:0005351">
    <property type="term" value="F:carbohydrate:proton symporter activity"/>
    <property type="evidence" value="ECO:0007669"/>
    <property type="project" value="TreeGrafter"/>
</dbReference>
<dbReference type="PROSITE" id="PS50850">
    <property type="entry name" value="MFS"/>
    <property type="match status" value="1"/>
</dbReference>
<keyword evidence="6 8" id="KW-0472">Membrane</keyword>
<evidence type="ECO:0000256" key="8">
    <source>
        <dbReference type="SAM" id="Phobius"/>
    </source>
</evidence>
<dbReference type="SUPFAM" id="SSF103473">
    <property type="entry name" value="MFS general substrate transporter"/>
    <property type="match status" value="1"/>
</dbReference>
<reference evidence="10 11" key="1">
    <citation type="journal article" date="2016" name="Genome Biol. Evol.">
        <title>Divergent and convergent evolution of fungal pathogenicity.</title>
        <authorList>
            <person name="Shang Y."/>
            <person name="Xiao G."/>
            <person name="Zheng P."/>
            <person name="Cen K."/>
            <person name="Zhan S."/>
            <person name="Wang C."/>
        </authorList>
    </citation>
    <scope>NUCLEOTIDE SEQUENCE [LARGE SCALE GENOMIC DNA]</scope>
    <source>
        <strain evidence="10 11">RCEF 264</strain>
    </source>
</reference>
<comment type="similarity">
    <text evidence="2 7">Belongs to the major facilitator superfamily. Sugar transporter (TC 2.A.1.1) family.</text>
</comment>
<evidence type="ECO:0000256" key="2">
    <source>
        <dbReference type="ARBA" id="ARBA00010992"/>
    </source>
</evidence>
<evidence type="ECO:0000256" key="1">
    <source>
        <dbReference type="ARBA" id="ARBA00004141"/>
    </source>
</evidence>
<gene>
    <name evidence="10" type="ORF">SPI_07054</name>
</gene>
<evidence type="ECO:0000256" key="3">
    <source>
        <dbReference type="ARBA" id="ARBA00022448"/>
    </source>
</evidence>
<protein>
    <submittedName>
        <fullName evidence="10">General substrate transporter</fullName>
    </submittedName>
</protein>
<evidence type="ECO:0000256" key="4">
    <source>
        <dbReference type="ARBA" id="ARBA00022692"/>
    </source>
</evidence>
<feature type="transmembrane region" description="Helical" evidence="8">
    <location>
        <begin position="444"/>
        <end position="462"/>
    </location>
</feature>
<keyword evidence="5 8" id="KW-1133">Transmembrane helix</keyword>
<dbReference type="PRINTS" id="PR00171">
    <property type="entry name" value="SUGRTRNSPORT"/>
</dbReference>
<dbReference type="InterPro" id="IPR050360">
    <property type="entry name" value="MFS_Sugar_Transporters"/>
</dbReference>